<gene>
    <name evidence="2" type="ORF">LGQ03_00365</name>
</gene>
<dbReference type="RefSeq" id="WP_226746805.1">
    <property type="nucleotide sequence ID" value="NZ_JAJATZ010000001.1"/>
</dbReference>
<evidence type="ECO:0000313" key="2">
    <source>
        <dbReference type="EMBL" id="MCB5197683.1"/>
    </source>
</evidence>
<dbReference type="PANTHER" id="PTHR30034">
    <property type="entry name" value="FLAGELLAR MOTOR SWITCH PROTEIN FLIM"/>
    <property type="match status" value="1"/>
</dbReference>
<comment type="caution">
    <text evidence="2">The sequence shown here is derived from an EMBL/GenBank/DDBJ whole genome shotgun (WGS) entry which is preliminary data.</text>
</comment>
<keyword evidence="3" id="KW-1185">Reference proteome</keyword>
<keyword evidence="2" id="KW-0966">Cell projection</keyword>
<sequence length="314" mass="32809">MTGVLHRMVRRQQADAPDVPLTASRAVKLSVTRAAQSSVGLVVDVTGVADRTCDLDSVTTDLSPDVLMLGVERDGTCVGMMICDASLIAATLETITTGGVSAQPAPLRAITETDADLVRPLLQALLDDLAATTQGTVLDGWAVGCRLSVRFPDARAACFALREQSYRVIVITVSDQKTDRVPCVTIALPDTVGPVPDRVPQSQVAADWADRLRAAVLGAPARLDVVVHRMPVPLRRLTSLAVGDCLPLTGFAVGSVRVEAPGGQLIATGRLGHVSGRIAVRIAGEAPPHLVDLPHGALVQPGRDVAISDATLLA</sequence>
<keyword evidence="2" id="KW-0282">Flagellum</keyword>
<accession>A0ABS8BPM9</accession>
<dbReference type="Gene3D" id="2.30.330.10">
    <property type="entry name" value="SpoA-like"/>
    <property type="match status" value="1"/>
</dbReference>
<evidence type="ECO:0000313" key="3">
    <source>
        <dbReference type="Proteomes" id="UP001138961"/>
    </source>
</evidence>
<dbReference type="EMBL" id="JAJATZ010000001">
    <property type="protein sequence ID" value="MCB5197683.1"/>
    <property type="molecule type" value="Genomic_DNA"/>
</dbReference>
<protein>
    <submittedName>
        <fullName evidence="2">FliM/FliN family flagellar motor C-terminal domain-containing protein</fullName>
    </submittedName>
</protein>
<evidence type="ECO:0000259" key="1">
    <source>
        <dbReference type="Pfam" id="PF01052"/>
    </source>
</evidence>
<dbReference type="SUPFAM" id="SSF101801">
    <property type="entry name" value="Surface presentation of antigens (SPOA)"/>
    <property type="match status" value="1"/>
</dbReference>
<feature type="domain" description="Flagellar motor switch protein FliN-like C-terminal" evidence="1">
    <location>
        <begin position="216"/>
        <end position="283"/>
    </location>
</feature>
<dbReference type="InterPro" id="IPR001543">
    <property type="entry name" value="FliN-like_C"/>
</dbReference>
<name>A0ABS8BPM9_9RHOB</name>
<dbReference type="InterPro" id="IPR036429">
    <property type="entry name" value="SpoA-like_sf"/>
</dbReference>
<keyword evidence="2" id="KW-0969">Cilium</keyword>
<reference evidence="2" key="1">
    <citation type="submission" date="2021-10" db="EMBL/GenBank/DDBJ databases">
        <title>Loktanella gaetbuli sp. nov., isolated from a tidal flat.</title>
        <authorList>
            <person name="Park S."/>
            <person name="Yoon J.-H."/>
        </authorList>
    </citation>
    <scope>NUCLEOTIDE SEQUENCE</scope>
    <source>
        <strain evidence="2">TSTF-M6</strain>
    </source>
</reference>
<organism evidence="2 3">
    <name type="scientific">Loktanella gaetbuli</name>
    <dbReference type="NCBI Taxonomy" id="2881335"/>
    <lineage>
        <taxon>Bacteria</taxon>
        <taxon>Pseudomonadati</taxon>
        <taxon>Pseudomonadota</taxon>
        <taxon>Alphaproteobacteria</taxon>
        <taxon>Rhodobacterales</taxon>
        <taxon>Roseobacteraceae</taxon>
        <taxon>Loktanella</taxon>
    </lineage>
</organism>
<dbReference type="Pfam" id="PF01052">
    <property type="entry name" value="FliMN_C"/>
    <property type="match status" value="1"/>
</dbReference>
<dbReference type="PANTHER" id="PTHR30034:SF6">
    <property type="entry name" value="YOP PROTEINS TRANSLOCATION PROTEIN Q"/>
    <property type="match status" value="1"/>
</dbReference>
<proteinExistence type="predicted"/>
<dbReference type="Proteomes" id="UP001138961">
    <property type="component" value="Unassembled WGS sequence"/>
</dbReference>